<dbReference type="Proteomes" id="UP000228689">
    <property type="component" value="Unassembled WGS sequence"/>
</dbReference>
<sequence length="201" mass="23340">MNHVTSVTTEVPVTSSIREEVAKKRGWWRIIRSHFRRLPLEILNIFINHDWLFWLIGAVNKHIGFIESVFLVYPASERYALAYVYRHRLPKVMWNPWPCGLLWQNKKLSLMFCISATNGQYTDPMNVENLRRVSERMEKLRQLLGAKRKTFAGILPGVLYFKRIIHDAPEADLTAVAVSQAIDSVNGGYPFLWTPCLHFNG</sequence>
<dbReference type="AlphaFoldDB" id="A0A2M7RD10"/>
<dbReference type="EMBL" id="PFMC01000066">
    <property type="protein sequence ID" value="PIY94372.1"/>
    <property type="molecule type" value="Genomic_DNA"/>
</dbReference>
<accession>A0A2M7RD10</accession>
<reference evidence="2" key="1">
    <citation type="submission" date="2017-09" db="EMBL/GenBank/DDBJ databases">
        <title>Depth-based differentiation of microbial function through sediment-hosted aquifers and enrichment of novel symbionts in the deep terrestrial subsurface.</title>
        <authorList>
            <person name="Probst A.J."/>
            <person name="Ladd B."/>
            <person name="Jarett J.K."/>
            <person name="Geller-Mcgrath D.E."/>
            <person name="Sieber C.M.K."/>
            <person name="Emerson J.B."/>
            <person name="Anantharaman K."/>
            <person name="Thomas B.C."/>
            <person name="Malmstrom R."/>
            <person name="Stieglmeier M."/>
            <person name="Klingl A."/>
            <person name="Woyke T."/>
            <person name="Ryan C.M."/>
            <person name="Banfield J.F."/>
        </authorList>
    </citation>
    <scope>NUCLEOTIDE SEQUENCE [LARGE SCALE GENOMIC DNA]</scope>
</reference>
<comment type="caution">
    <text evidence="1">The sequence shown here is derived from an EMBL/GenBank/DDBJ whole genome shotgun (WGS) entry which is preliminary data.</text>
</comment>
<evidence type="ECO:0000313" key="2">
    <source>
        <dbReference type="Proteomes" id="UP000228689"/>
    </source>
</evidence>
<name>A0A2M7RD10_9BACT</name>
<organism evidence="1 2">
    <name type="scientific">Candidatus Komeilibacteria bacterium CG_4_10_14_0_8_um_filter_37_78</name>
    <dbReference type="NCBI Taxonomy" id="1974471"/>
    <lineage>
        <taxon>Bacteria</taxon>
        <taxon>Candidatus Komeiliibacteriota</taxon>
    </lineage>
</organism>
<gene>
    <name evidence="1" type="ORF">COY67_02625</name>
</gene>
<proteinExistence type="predicted"/>
<evidence type="ECO:0000313" key="1">
    <source>
        <dbReference type="EMBL" id="PIY94372.1"/>
    </source>
</evidence>
<protein>
    <submittedName>
        <fullName evidence="1">Uncharacterized protein</fullName>
    </submittedName>
</protein>